<accession>A0ABM1J8Y9</accession>
<dbReference type="Gene3D" id="1.10.287.2460">
    <property type="match status" value="1"/>
</dbReference>
<evidence type="ECO:0000256" key="1">
    <source>
        <dbReference type="ARBA" id="ARBA00005254"/>
    </source>
</evidence>
<proteinExistence type="inferred from homology"/>
<dbReference type="RefSeq" id="XP_015188927.1">
    <property type="nucleotide sequence ID" value="XM_015333441.1"/>
</dbReference>
<dbReference type="CDD" id="cd06558">
    <property type="entry name" value="crotonase-like"/>
    <property type="match status" value="1"/>
</dbReference>
<dbReference type="SUPFAM" id="SSF52096">
    <property type="entry name" value="ClpP/crotonase"/>
    <property type="match status" value="1"/>
</dbReference>
<dbReference type="PANTHER" id="PTHR43802:SF1">
    <property type="entry name" value="IP11341P-RELATED"/>
    <property type="match status" value="1"/>
</dbReference>
<keyword evidence="2" id="KW-1185">Reference proteome</keyword>
<comment type="similarity">
    <text evidence="1">Belongs to the enoyl-CoA hydratase/isomerase family.</text>
</comment>
<dbReference type="InterPro" id="IPR001753">
    <property type="entry name" value="Enoyl-CoA_hydra/iso"/>
</dbReference>
<name>A0ABM1J8Y9_POLDO</name>
<reference evidence="3" key="1">
    <citation type="submission" date="2025-08" db="UniProtKB">
        <authorList>
            <consortium name="RefSeq"/>
        </authorList>
    </citation>
    <scope>IDENTIFICATION</scope>
    <source>
        <tissue evidence="3">Whole body</tissue>
    </source>
</reference>
<sequence>MNIFKRLFLFNKSINNIPKFLTSESKNAENEKNIIVNKTGNVTLIAINRPEKKNALNTATTQLLCDALDEFEKDDNAAVGVLYGMGGNFCAGFDLHEIANSEGNENKLPQFGALASRNELTSKPLVASLNGYVAGVGLELALMCDIRVIEETAVIGFLNRRFGIPILCGGTVRLPAMIGYARAMDMILTGKSITGEEAFNIGLATKLTTCGTGLGQAVNYAKSLVKFPQQTLLADRTSMHYATFLAKQMEEALQFEKDNASHLLIEEGIEGAKKFVEKGIGKHGKFYNLTEQDDTIRELDKNLL</sequence>
<gene>
    <name evidence="3" type="primary">LOC107073040</name>
</gene>
<evidence type="ECO:0000313" key="2">
    <source>
        <dbReference type="Proteomes" id="UP000694924"/>
    </source>
</evidence>
<dbReference type="InterPro" id="IPR029045">
    <property type="entry name" value="ClpP/crotonase-like_dom_sf"/>
</dbReference>
<dbReference type="Proteomes" id="UP000694924">
    <property type="component" value="Unplaced"/>
</dbReference>
<dbReference type="PANTHER" id="PTHR43802">
    <property type="entry name" value="ENOYL-COA HYDRATASE"/>
    <property type="match status" value="1"/>
</dbReference>
<dbReference type="Pfam" id="PF00378">
    <property type="entry name" value="ECH_1"/>
    <property type="match status" value="1"/>
</dbReference>
<protein>
    <submittedName>
        <fullName evidence="3">2,3-dehydroadipyl-CoA hydratase-like</fullName>
    </submittedName>
</protein>
<dbReference type="Gene3D" id="3.90.226.10">
    <property type="entry name" value="2-enoyl-CoA Hydratase, Chain A, domain 1"/>
    <property type="match status" value="1"/>
</dbReference>
<dbReference type="GeneID" id="107073040"/>
<evidence type="ECO:0000313" key="3">
    <source>
        <dbReference type="RefSeq" id="XP_015188927.1"/>
    </source>
</evidence>
<organism evidence="2 3">
    <name type="scientific">Polistes dominula</name>
    <name type="common">European paper wasp</name>
    <name type="synonym">Vespa dominula</name>
    <dbReference type="NCBI Taxonomy" id="743375"/>
    <lineage>
        <taxon>Eukaryota</taxon>
        <taxon>Metazoa</taxon>
        <taxon>Ecdysozoa</taxon>
        <taxon>Arthropoda</taxon>
        <taxon>Hexapoda</taxon>
        <taxon>Insecta</taxon>
        <taxon>Pterygota</taxon>
        <taxon>Neoptera</taxon>
        <taxon>Endopterygota</taxon>
        <taxon>Hymenoptera</taxon>
        <taxon>Apocrita</taxon>
        <taxon>Aculeata</taxon>
        <taxon>Vespoidea</taxon>
        <taxon>Vespidae</taxon>
        <taxon>Polistinae</taxon>
        <taxon>Polistini</taxon>
        <taxon>Polistes</taxon>
    </lineage>
</organism>